<feature type="domain" description="Gram-positive cocci surface proteins LPxTG" evidence="7">
    <location>
        <begin position="1691"/>
        <end position="1725"/>
    </location>
</feature>
<name>A0ABW8UE37_9LACO</name>
<keyword evidence="6" id="KW-1133">Transmembrane helix</keyword>
<protein>
    <submittedName>
        <fullName evidence="8">KxYKxGKxW signal peptide domain-containing protein</fullName>
    </submittedName>
</protein>
<keyword evidence="1" id="KW-0134">Cell wall</keyword>
<evidence type="ECO:0000256" key="3">
    <source>
        <dbReference type="ARBA" id="ARBA00022729"/>
    </source>
</evidence>
<dbReference type="Pfam" id="PF00746">
    <property type="entry name" value="Gram_pos_anchor"/>
    <property type="match status" value="1"/>
</dbReference>
<feature type="region of interest" description="Disordered" evidence="5">
    <location>
        <begin position="1075"/>
        <end position="1095"/>
    </location>
</feature>
<sequence length="1725" mass="176030">MGKNNRLRDSKVIDQHYKMYKDGKKWVFAGLSMLLLGAGVGARPDDAQAAQTADSNVATAETGTTSEAVDKTVAASDAAAVKTTATSDTAPASEAATPVSDAATPAAEKVAPVSDASDVATPVSEAVTPASEVADNADSADLAVATKAAEVATPVAPATDTVTPVADITDTNDTPAVTEETVNNTTPAAEVTTPAVDDSLATTEATKLVNPTNAELEAAKNAAAAAYQATGQKQVINAVAATAPIDTTSQSYKNGYAQASYDIVEKKGSASTENNVGLGGTITLVPGGYTTLKSLYDLGKVYEAGRIANGVDTSKDVFVDIVSPDKVGNSVLLPYPQVHVDISTLPKTATPYGLDITDPTVWWVDSVDNDGVFGIGATDNAPDHLDDANYQAGYQAYIKLWAKAQDAYFTALGDGLKDDLASSNLYANSVAYNKDAVSKQNMPADVVGIAANAFNSLLASNDKKNIWKIYEDAAEAAMATVTDVNSPNYVGSDANSNDVKAIKDTLWQLNQAFAAYIPMFQPAIQSYMEKAILGNPVSLGGQNDWDVQFLNDGTTFADITYTIMNGYAYGPLGTTTPFIGNVPFASIFFSQYITNIYTAIRNTVERANMVAGIDGENDYLHDLLETETTFDTNTALTDLKTGIVEDSALRSDHDGGNLALYTDNHDAKDTTKLAHDGFYMTAATYLNNSTENIKQAAFQAAISGKPQDASSYMLTKTNTMVTNLNNNGTSQSATVVLDNKGNEYADYSGNLTNTNNLIKEVYNAEYQAVQKAIADYKANPTAAGKKSYEIKYTQYADDSYSSELVATAANDGTFTWTSPVSMNDTKNWYTPHIGEATDYNTKGTGINDASSIYTPYMLHVADYNSVFDYLVATTPASATISYVDKDGNTVGEPQTILGKITDPAVDYVIAAPAGFEVNDANYPNYKAGDTISIALTDDDTDNKTIQVSAIIYTPSNPGDVTGTGVTYLTGTANQKVTYVAGEGVTSALPADATSTVNIYRTASLDKDGNIVYTNWTTNADGIATDAGNAVFEAIDLTAVSSPATVSTTVNGVAVKDASGNVVTDGPITANLFGNERATNPIDNTPSTGDDDNEYLGKTTEEKFDVVRTVTVSKTVTKEITNTVTYTGAGESTPAGKSVVVTWVQSTNDAGEMIWTPEAPAESDGVTVTVITAGSYTITVASPEVTGYTADPVAATFTLTPDTIAPIAQDKKVTYTANSETEIPEGGIKTPGGTIVTPGGTTTMPGGTVTTPGENTVTPGGTQTTPGGSVVTPGGTITTPGGTGVTPGGTVTTPGGTTVTPGGTTTTPNGTVTTPGENTVTPGGTQTTPGGTTITEGGTITTPGGTVVNPGETTDPGEVEIPDGGVKTPGGTVITPGGTTTTPGGTVTTPGENTVTPGGTQTTPGGTTITEGGTITTPGGTGVTPGGTVTTPGGTTVTPGGTTTTPNGTVTTPGENTVTPGGTQTTPGGTTITEGGTITTPGGTVVNPGETTDPGEVEIPDGGVKTPGGTVITPGGTTTTPGGTVTPGETTPSKVSDVTAVIDGNGQVTVTGTGTPGATVVIKDVNGNEVATGVVGSDGHFSIVIPAATVKSGDKLEITQVIDGKSSDAVSVTVANVAGNGSETQGNGDNNGNSNGNDSGALTVNSNGNGNNTGAQATNGTGNGTAAKAVKTDVKLQGATSSLQNLNDQGKLPQTSEAQNNLAGIGLLSLLLSFFGLAGLKKRKKD</sequence>
<feature type="transmembrane region" description="Helical" evidence="6">
    <location>
        <begin position="1701"/>
        <end position="1719"/>
    </location>
</feature>
<feature type="compositionally biased region" description="Low complexity" evidence="5">
    <location>
        <begin position="1625"/>
        <end position="1639"/>
    </location>
</feature>
<dbReference type="InterPro" id="IPR019931">
    <property type="entry name" value="LPXTG_anchor"/>
</dbReference>
<feature type="compositionally biased region" description="Low complexity" evidence="5">
    <location>
        <begin position="1363"/>
        <end position="1417"/>
    </location>
</feature>
<proteinExistence type="predicted"/>
<evidence type="ECO:0000313" key="9">
    <source>
        <dbReference type="Proteomes" id="UP001625389"/>
    </source>
</evidence>
<evidence type="ECO:0000256" key="5">
    <source>
        <dbReference type="SAM" id="MobiDB-lite"/>
    </source>
</evidence>
<organism evidence="8 9">
    <name type="scientific">Loigolactobacillus zhaoyuanensis</name>
    <dbReference type="NCBI Taxonomy" id="2486017"/>
    <lineage>
        <taxon>Bacteria</taxon>
        <taxon>Bacillati</taxon>
        <taxon>Bacillota</taxon>
        <taxon>Bacilli</taxon>
        <taxon>Lactobacillales</taxon>
        <taxon>Lactobacillaceae</taxon>
        <taxon>Loigolactobacillus</taxon>
    </lineage>
</organism>
<feature type="region of interest" description="Disordered" evidence="5">
    <location>
        <begin position="82"/>
        <end position="122"/>
    </location>
</feature>
<evidence type="ECO:0000259" key="7">
    <source>
        <dbReference type="PROSITE" id="PS50847"/>
    </source>
</evidence>
<dbReference type="EMBL" id="JBGQPK010000003">
    <property type="protein sequence ID" value="MFL2028348.1"/>
    <property type="molecule type" value="Genomic_DNA"/>
</dbReference>
<feature type="compositionally biased region" description="Low complexity" evidence="5">
    <location>
        <begin position="1501"/>
        <end position="1522"/>
    </location>
</feature>
<feature type="compositionally biased region" description="Polar residues" evidence="5">
    <location>
        <begin position="1076"/>
        <end position="1087"/>
    </location>
</feature>
<evidence type="ECO:0000256" key="4">
    <source>
        <dbReference type="ARBA" id="ARBA00023088"/>
    </source>
</evidence>
<comment type="caution">
    <text evidence="8">The sequence shown here is derived from an EMBL/GenBank/DDBJ whole genome shotgun (WGS) entry which is preliminary data.</text>
</comment>
<dbReference type="Pfam" id="PF19258">
    <property type="entry name" value="KxYKxGKxW_sig"/>
    <property type="match status" value="1"/>
</dbReference>
<feature type="region of interest" description="Disordered" evidence="5">
    <location>
        <begin position="1276"/>
        <end position="1522"/>
    </location>
</feature>
<accession>A0ABW8UE37</accession>
<feature type="compositionally biased region" description="Low complexity" evidence="5">
    <location>
        <begin position="1425"/>
        <end position="1491"/>
    </location>
</feature>
<keyword evidence="2" id="KW-0964">Secreted</keyword>
<dbReference type="InterPro" id="IPR022263">
    <property type="entry name" value="KxYKxGKxW"/>
</dbReference>
<feature type="region of interest" description="Disordered" evidence="5">
    <location>
        <begin position="1618"/>
        <end position="1664"/>
    </location>
</feature>
<feature type="compositionally biased region" description="Low complexity" evidence="5">
    <location>
        <begin position="1646"/>
        <end position="1664"/>
    </location>
</feature>
<evidence type="ECO:0000313" key="8">
    <source>
        <dbReference type="EMBL" id="MFL2028348.1"/>
    </source>
</evidence>
<feature type="compositionally biased region" description="Low complexity" evidence="5">
    <location>
        <begin position="1287"/>
        <end position="1353"/>
    </location>
</feature>
<gene>
    <name evidence="8" type="ORF">ACEN34_01825</name>
</gene>
<evidence type="ECO:0000256" key="1">
    <source>
        <dbReference type="ARBA" id="ARBA00022512"/>
    </source>
</evidence>
<evidence type="ECO:0000256" key="6">
    <source>
        <dbReference type="SAM" id="Phobius"/>
    </source>
</evidence>
<keyword evidence="3" id="KW-0732">Signal</keyword>
<evidence type="ECO:0000256" key="2">
    <source>
        <dbReference type="ARBA" id="ARBA00022525"/>
    </source>
</evidence>
<keyword evidence="6" id="KW-0812">Transmembrane</keyword>
<reference evidence="8 9" key="1">
    <citation type="submission" date="2024-08" db="EMBL/GenBank/DDBJ databases">
        <authorList>
            <person name="Arias E."/>
        </authorList>
    </citation>
    <scope>NUCLEOTIDE SEQUENCE [LARGE SCALE GENOMIC DNA]</scope>
    <source>
        <strain evidence="8 9">FAM 25317</strain>
    </source>
</reference>
<keyword evidence="6" id="KW-0472">Membrane</keyword>
<dbReference type="RefSeq" id="WP_407136829.1">
    <property type="nucleotide sequence ID" value="NZ_JBGQPK010000003.1"/>
</dbReference>
<dbReference type="PROSITE" id="PS50847">
    <property type="entry name" value="GRAM_POS_ANCHORING"/>
    <property type="match status" value="1"/>
</dbReference>
<dbReference type="NCBIfam" id="TIGR01167">
    <property type="entry name" value="LPXTG_anchor"/>
    <property type="match status" value="1"/>
</dbReference>
<dbReference type="NCBIfam" id="TIGR03715">
    <property type="entry name" value="KxYKxGKxW"/>
    <property type="match status" value="1"/>
</dbReference>
<dbReference type="Proteomes" id="UP001625389">
    <property type="component" value="Unassembled WGS sequence"/>
</dbReference>
<dbReference type="PANTHER" id="PTHR35846">
    <property type="entry name" value="PROTEIN CBG05131"/>
    <property type="match status" value="1"/>
</dbReference>
<keyword evidence="4" id="KW-0572">Peptidoglycan-anchor</keyword>
<dbReference type="PANTHER" id="PTHR35846:SF1">
    <property type="entry name" value="PLASMODIUM RESA N-TERMINAL DOMAIN-CONTAINING PROTEIN"/>
    <property type="match status" value="1"/>
</dbReference>
<keyword evidence="9" id="KW-1185">Reference proteome</keyword>